<evidence type="ECO:0000313" key="1">
    <source>
        <dbReference type="EMBL" id="RCJ37537.1"/>
    </source>
</evidence>
<organism evidence="1 2">
    <name type="scientific">Nostoc punctiforme NIES-2108</name>
    <dbReference type="NCBI Taxonomy" id="1356359"/>
    <lineage>
        <taxon>Bacteria</taxon>
        <taxon>Bacillati</taxon>
        <taxon>Cyanobacteriota</taxon>
        <taxon>Cyanophyceae</taxon>
        <taxon>Nostocales</taxon>
        <taxon>Nostocaceae</taxon>
        <taxon>Nostoc</taxon>
    </lineage>
</organism>
<comment type="caution">
    <text evidence="1">The sequence shown here is derived from an EMBL/GenBank/DDBJ whole genome shotgun (WGS) entry which is preliminary data.</text>
</comment>
<accession>A0A367RLV7</accession>
<sequence length="145" mass="16393">MTRTVETQLKICGLNEQSSSFLNLQQLSMGTNSLVNFQLKITEYLRIESSQIQSWQTILATSDVIESLFGKYKQFSARCSLKQIGQMILSISLSTMKLTGSVVKLALETVRYLDLEAWSLEVFGRSMLSKRRTVFFASNDDTETA</sequence>
<dbReference type="Proteomes" id="UP000252085">
    <property type="component" value="Unassembled WGS sequence"/>
</dbReference>
<evidence type="ECO:0008006" key="3">
    <source>
        <dbReference type="Google" id="ProtNLM"/>
    </source>
</evidence>
<reference evidence="1 2" key="1">
    <citation type="submission" date="2016-04" db="EMBL/GenBank/DDBJ databases">
        <authorList>
            <person name="Evans L.H."/>
            <person name="Alamgir A."/>
            <person name="Owens N."/>
            <person name="Weber N.D."/>
            <person name="Virtaneva K."/>
            <person name="Barbian K."/>
            <person name="Babar A."/>
            <person name="Rosenke K."/>
        </authorList>
    </citation>
    <scope>NUCLEOTIDE SEQUENCE [LARGE SCALE GENOMIC DNA]</scope>
    <source>
        <strain evidence="1">NIES-2108</strain>
    </source>
</reference>
<dbReference type="EMBL" id="LXQE01000136">
    <property type="protein sequence ID" value="RCJ37537.1"/>
    <property type="molecule type" value="Genomic_DNA"/>
</dbReference>
<name>A0A367RLV7_NOSPU</name>
<dbReference type="AlphaFoldDB" id="A0A367RLV7"/>
<protein>
    <recommendedName>
        <fullName evidence="3">Transposase</fullName>
    </recommendedName>
</protein>
<gene>
    <name evidence="1" type="ORF">A6769_11570</name>
</gene>
<evidence type="ECO:0000313" key="2">
    <source>
        <dbReference type="Proteomes" id="UP000252085"/>
    </source>
</evidence>
<proteinExistence type="predicted"/>